<evidence type="ECO:0000313" key="2">
    <source>
        <dbReference type="EMBL" id="CVL00497.1"/>
    </source>
</evidence>
<name>A0A1L7TYN3_FUSMA</name>
<dbReference type="VEuPathDB" id="FungiDB:FMAN_09921"/>
<dbReference type="AlphaFoldDB" id="A0A1L7TYN3"/>
<feature type="region of interest" description="Disordered" evidence="1">
    <location>
        <begin position="40"/>
        <end position="62"/>
    </location>
</feature>
<comment type="caution">
    <text evidence="2">The sequence shown here is derived from an EMBL/GenBank/DDBJ whole genome shotgun (WGS) entry which is preliminary data.</text>
</comment>
<accession>A0A1L7TYN3</accession>
<dbReference type="RefSeq" id="XP_041686407.1">
    <property type="nucleotide sequence ID" value="XM_041820537.1"/>
</dbReference>
<feature type="region of interest" description="Disordered" evidence="1">
    <location>
        <begin position="101"/>
        <end position="124"/>
    </location>
</feature>
<proteinExistence type="predicted"/>
<dbReference type="EMBL" id="FCQH01000011">
    <property type="protein sequence ID" value="CVL00497.1"/>
    <property type="molecule type" value="Genomic_DNA"/>
</dbReference>
<reference evidence="3" key="1">
    <citation type="journal article" date="2016" name="Genome Biol. Evol.">
        <title>Comparative 'omics' of the Fusarium fujikuroi species complex highlights differences in genetic potential and metabolite synthesis.</title>
        <authorList>
            <person name="Niehaus E.-M."/>
            <person name="Muensterkoetter M."/>
            <person name="Proctor R.H."/>
            <person name="Brown D.W."/>
            <person name="Sharon A."/>
            <person name="Idan Y."/>
            <person name="Oren-Young L."/>
            <person name="Sieber C.M."/>
            <person name="Novak O."/>
            <person name="Pencik A."/>
            <person name="Tarkowska D."/>
            <person name="Hromadova K."/>
            <person name="Freeman S."/>
            <person name="Maymon M."/>
            <person name="Elazar M."/>
            <person name="Youssef S.A."/>
            <person name="El-Shabrawy E.S.M."/>
            <person name="Shalaby A.B.A."/>
            <person name="Houterman P."/>
            <person name="Brock N.L."/>
            <person name="Burkhardt I."/>
            <person name="Tsavkelova E.A."/>
            <person name="Dickschat J.S."/>
            <person name="Galuszka P."/>
            <person name="Gueldener U."/>
            <person name="Tudzynski B."/>
        </authorList>
    </citation>
    <scope>NUCLEOTIDE SEQUENCE [LARGE SCALE GENOMIC DNA]</scope>
    <source>
        <strain evidence="3">MRC7560</strain>
    </source>
</reference>
<dbReference type="Proteomes" id="UP000184255">
    <property type="component" value="Unassembled WGS sequence"/>
</dbReference>
<keyword evidence="3" id="KW-1185">Reference proteome</keyword>
<gene>
    <name evidence="2" type="ORF">FMAN_09921</name>
</gene>
<evidence type="ECO:0000256" key="1">
    <source>
        <dbReference type="SAM" id="MobiDB-lite"/>
    </source>
</evidence>
<sequence length="124" mass="13912">MPSISEAKLRDLYTKIQDLQEQVEESKHLVEVLEANLRTARRSDTNTGNPGEANDGLKEGETRVTLIENERGRFVKWTTGPVLFPAAEFAEKMGLDFETFWAENGPGSQKTTEKGTKEGDREIV</sequence>
<feature type="compositionally biased region" description="Basic and acidic residues" evidence="1">
    <location>
        <begin position="111"/>
        <end position="124"/>
    </location>
</feature>
<organism evidence="2 3">
    <name type="scientific">Fusarium mangiferae</name>
    <name type="common">Mango malformation disease fungus</name>
    <dbReference type="NCBI Taxonomy" id="192010"/>
    <lineage>
        <taxon>Eukaryota</taxon>
        <taxon>Fungi</taxon>
        <taxon>Dikarya</taxon>
        <taxon>Ascomycota</taxon>
        <taxon>Pezizomycotina</taxon>
        <taxon>Sordariomycetes</taxon>
        <taxon>Hypocreomycetidae</taxon>
        <taxon>Hypocreales</taxon>
        <taxon>Nectriaceae</taxon>
        <taxon>Fusarium</taxon>
        <taxon>Fusarium fujikuroi species complex</taxon>
    </lineage>
</organism>
<dbReference type="GeneID" id="65089178"/>
<protein>
    <submittedName>
        <fullName evidence="2">Uncharacterized protein</fullName>
    </submittedName>
</protein>
<evidence type="ECO:0000313" key="3">
    <source>
        <dbReference type="Proteomes" id="UP000184255"/>
    </source>
</evidence>